<gene>
    <name evidence="1" type="ORF">EHQ83_19590</name>
</gene>
<dbReference type="PANTHER" id="PTHR35580:SF1">
    <property type="entry name" value="PHYTASE-LIKE DOMAIN-CONTAINING PROTEIN"/>
    <property type="match status" value="1"/>
</dbReference>
<dbReference type="Proteomes" id="UP000297613">
    <property type="component" value="Unassembled WGS sequence"/>
</dbReference>
<dbReference type="PANTHER" id="PTHR35580">
    <property type="entry name" value="CELL SURFACE GLYCOPROTEIN (S-LAYER PROTEIN)-LIKE PROTEIN"/>
    <property type="match status" value="1"/>
</dbReference>
<dbReference type="NCBIfam" id="NF047494">
    <property type="entry name" value="Lepto_SBBP_lipo"/>
    <property type="match status" value="1"/>
</dbReference>
<evidence type="ECO:0000313" key="2">
    <source>
        <dbReference type="Proteomes" id="UP000297613"/>
    </source>
</evidence>
<dbReference type="EMBL" id="RQGM01000081">
    <property type="protein sequence ID" value="TGL78683.1"/>
    <property type="molecule type" value="Genomic_DNA"/>
</dbReference>
<dbReference type="AlphaFoldDB" id="A0A6N4QZZ7"/>
<name>A0A6N4QZZ7_9LEPT</name>
<protein>
    <recommendedName>
        <fullName evidence="3">Beta-propeller repeat protein</fullName>
    </recommendedName>
</protein>
<dbReference type="Gene3D" id="2.120.10.30">
    <property type="entry name" value="TolB, C-terminal domain"/>
    <property type="match status" value="1"/>
</dbReference>
<accession>A0A6N4QZZ7</accession>
<dbReference type="InterPro" id="IPR011042">
    <property type="entry name" value="6-blade_b-propeller_TolB-like"/>
</dbReference>
<proteinExistence type="predicted"/>
<dbReference type="InterPro" id="IPR010620">
    <property type="entry name" value="SBBP_repeat"/>
</dbReference>
<dbReference type="SUPFAM" id="SSF63829">
    <property type="entry name" value="Calcium-dependent phosphotriesterase"/>
    <property type="match status" value="1"/>
</dbReference>
<evidence type="ECO:0008006" key="3">
    <source>
        <dbReference type="Google" id="ProtNLM"/>
    </source>
</evidence>
<comment type="caution">
    <text evidence="1">The sequence shown here is derived from an EMBL/GenBank/DDBJ whole genome shotgun (WGS) entry which is preliminary data.</text>
</comment>
<sequence>MIASDPAEPVIGCVTLFALNFFPNGSNCDTNFGYRLSETMRMEKVMLCLIRKNSPFGKTAKMKYYLTILILWIQMHGCMPANHMNVGDPGTTEYWLAQILGRIHPLIFRENTGTLEWTELLGKSGGTTLGKHLALDPSLLPIVVGETNTNLFTGSLIGIQDLIVAKYDSFKNRIWTKQLGAAGATLTLSRMTTDSAGNSYVLGYTTAAFGGPMSSGQDLFIVKFSVDGNPLWIKQAGPTGGSYFVNPLGICVDTAGNVYASGDSNGPFGGAYSATTNTFVAQFDSQGNQVWIKQFFVSGANSNGGSIVCDATSGSVYFTGWGGANFQTETAPGIGGNDMFIFKYDSSGNRQFIAYQAESTKEILSGPIATDRSGNIIVGAESNADFGTGATGVGYFGTVLKYNSSGTLLWGRQLGKDVASSQTSVYDLRTDLAGNIFVTGITNANLITGGSSSTGTNDVFFAKYNPNGDLQWVRQTGVSGGSIQGFGIVIDPEGTMYSVGHTNTPMNGAALNGTQDLFLVKYR</sequence>
<reference evidence="1 2" key="1">
    <citation type="journal article" date="2019" name="PLoS Negl. Trop. Dis.">
        <title>Revisiting the worldwide diversity of Leptospira species in the environment.</title>
        <authorList>
            <person name="Vincent A.T."/>
            <person name="Schiettekatte O."/>
            <person name="Bourhy P."/>
            <person name="Veyrier F.J."/>
            <person name="Picardeau M."/>
        </authorList>
    </citation>
    <scope>NUCLEOTIDE SEQUENCE [LARGE SCALE GENOMIC DNA]</scope>
    <source>
        <strain evidence="1 2">201702445</strain>
    </source>
</reference>
<dbReference type="InterPro" id="IPR052918">
    <property type="entry name" value="Motility_Chemotaxis_Reg"/>
</dbReference>
<evidence type="ECO:0000313" key="1">
    <source>
        <dbReference type="EMBL" id="TGL78683.1"/>
    </source>
</evidence>
<organism evidence="1 2">
    <name type="scientific">Leptospira yasudae</name>
    <dbReference type="NCBI Taxonomy" id="2202201"/>
    <lineage>
        <taxon>Bacteria</taxon>
        <taxon>Pseudomonadati</taxon>
        <taxon>Spirochaetota</taxon>
        <taxon>Spirochaetia</taxon>
        <taxon>Leptospirales</taxon>
        <taxon>Leptospiraceae</taxon>
        <taxon>Leptospira</taxon>
    </lineage>
</organism>
<dbReference type="Pfam" id="PF06739">
    <property type="entry name" value="SBBP"/>
    <property type="match status" value="4"/>
</dbReference>